<dbReference type="AlphaFoldDB" id="A0AB34KYD8"/>
<dbReference type="InterPro" id="IPR045871">
    <property type="entry name" value="AHP1-5/YPD1"/>
</dbReference>
<dbReference type="GO" id="GO:0009927">
    <property type="term" value="F:histidine phosphotransfer kinase activity"/>
    <property type="evidence" value="ECO:0007669"/>
    <property type="project" value="InterPro"/>
</dbReference>
<gene>
    <name evidence="4" type="ORF">WHR41_02189</name>
</gene>
<dbReference type="SMART" id="SM00073">
    <property type="entry name" value="HPT"/>
    <property type="match status" value="1"/>
</dbReference>
<proteinExistence type="predicted"/>
<reference evidence="4 5" key="1">
    <citation type="journal article" date="2020" name="Microbiol. Resour. Announc.">
        <title>Draft Genome Sequence of a Cladosporium Species Isolated from the Mesophotic Ascidian Didemnum maculosum.</title>
        <authorList>
            <person name="Gioti A."/>
            <person name="Siaperas R."/>
            <person name="Nikolaivits E."/>
            <person name="Le Goff G."/>
            <person name="Ouazzani J."/>
            <person name="Kotoulas G."/>
            <person name="Topakas E."/>
        </authorList>
    </citation>
    <scope>NUCLEOTIDE SEQUENCE [LARGE SCALE GENOMIC DNA]</scope>
    <source>
        <strain evidence="4 5">TM138-S3</strain>
    </source>
</reference>
<evidence type="ECO:0000256" key="1">
    <source>
        <dbReference type="PROSITE-ProRule" id="PRU00110"/>
    </source>
</evidence>
<dbReference type="CDD" id="cd00088">
    <property type="entry name" value="HPT"/>
    <property type="match status" value="1"/>
</dbReference>
<dbReference type="RefSeq" id="XP_069232217.1">
    <property type="nucleotide sequence ID" value="XM_069370795.1"/>
</dbReference>
<dbReference type="EMBL" id="JAAQHG020000005">
    <property type="protein sequence ID" value="KAL1589112.1"/>
    <property type="molecule type" value="Genomic_DNA"/>
</dbReference>
<dbReference type="GO" id="GO:0005737">
    <property type="term" value="C:cytoplasm"/>
    <property type="evidence" value="ECO:0007669"/>
    <property type="project" value="TreeGrafter"/>
</dbReference>
<evidence type="ECO:0000313" key="4">
    <source>
        <dbReference type="EMBL" id="KAL1589112.1"/>
    </source>
</evidence>
<dbReference type="InterPro" id="IPR036641">
    <property type="entry name" value="HPT_dom_sf"/>
</dbReference>
<evidence type="ECO:0000259" key="3">
    <source>
        <dbReference type="PROSITE" id="PS50894"/>
    </source>
</evidence>
<organism evidence="4 5">
    <name type="scientific">Cladosporium halotolerans</name>
    <dbReference type="NCBI Taxonomy" id="1052096"/>
    <lineage>
        <taxon>Eukaryota</taxon>
        <taxon>Fungi</taxon>
        <taxon>Dikarya</taxon>
        <taxon>Ascomycota</taxon>
        <taxon>Pezizomycotina</taxon>
        <taxon>Dothideomycetes</taxon>
        <taxon>Dothideomycetidae</taxon>
        <taxon>Cladosporiales</taxon>
        <taxon>Cladosporiaceae</taxon>
        <taxon>Cladosporium</taxon>
    </lineage>
</organism>
<feature type="region of interest" description="Disordered" evidence="2">
    <location>
        <begin position="1"/>
        <end position="32"/>
    </location>
</feature>
<accession>A0AB34KYD8</accession>
<dbReference type="Gene3D" id="1.20.120.160">
    <property type="entry name" value="HPT domain"/>
    <property type="match status" value="1"/>
</dbReference>
<feature type="domain" description="HPt" evidence="3">
    <location>
        <begin position="46"/>
        <end position="152"/>
    </location>
</feature>
<evidence type="ECO:0000313" key="5">
    <source>
        <dbReference type="Proteomes" id="UP000803884"/>
    </source>
</evidence>
<dbReference type="GO" id="GO:0005634">
    <property type="term" value="C:nucleus"/>
    <property type="evidence" value="ECO:0007669"/>
    <property type="project" value="TreeGrafter"/>
</dbReference>
<evidence type="ECO:0000256" key="2">
    <source>
        <dbReference type="SAM" id="MobiDB-lite"/>
    </source>
</evidence>
<comment type="caution">
    <text evidence="4">The sequence shown here is derived from an EMBL/GenBank/DDBJ whole genome shotgun (WGS) entry which is preliminary data.</text>
</comment>
<dbReference type="Pfam" id="PF01627">
    <property type="entry name" value="Hpt"/>
    <property type="match status" value="1"/>
</dbReference>
<dbReference type="GO" id="GO:0000160">
    <property type="term" value="P:phosphorelay signal transduction system"/>
    <property type="evidence" value="ECO:0007669"/>
    <property type="project" value="InterPro"/>
</dbReference>
<name>A0AB34KYD8_9PEZI</name>
<dbReference type="SUPFAM" id="SSF47226">
    <property type="entry name" value="Histidine-containing phosphotransfer domain, HPT domain"/>
    <property type="match status" value="1"/>
</dbReference>
<dbReference type="GeneID" id="96003633"/>
<dbReference type="PANTHER" id="PTHR28242">
    <property type="entry name" value="PHOSPHORELAY INTERMEDIATE PROTEIN YPD1"/>
    <property type="match status" value="1"/>
</dbReference>
<dbReference type="Proteomes" id="UP000803884">
    <property type="component" value="Unassembled WGS sequence"/>
</dbReference>
<dbReference type="PROSITE" id="PS50894">
    <property type="entry name" value="HPT"/>
    <property type="match status" value="1"/>
</dbReference>
<sequence length="156" mass="17497">MAPPTQQADAKSEDGSAGPSGLPDFHGDIDPDTFEQILEMDDDEEEREFSKSIVYDFFSQAQQTFEKMDQNLEKRDLAQLSSLGHFLKGSSATLGMTKVKDSCEKIQHLGAKESADGSKDEPDEDKCLESLKKIIKQAKDEFADVEKRLRQFYEPA</sequence>
<keyword evidence="5" id="KW-1185">Reference proteome</keyword>
<dbReference type="PANTHER" id="PTHR28242:SF52">
    <property type="entry name" value="PHOSPHORELAY INTERMEDIATE PROTEIN YPD1"/>
    <property type="match status" value="1"/>
</dbReference>
<feature type="modified residue" description="Phosphohistidine" evidence="1">
    <location>
        <position position="85"/>
    </location>
</feature>
<protein>
    <recommendedName>
        <fullName evidence="3">HPt domain-containing protein</fullName>
    </recommendedName>
</protein>
<keyword evidence="1" id="KW-0597">Phosphoprotein</keyword>
<dbReference type="InterPro" id="IPR008207">
    <property type="entry name" value="Sig_transdc_His_kin_Hpt_dom"/>
</dbReference>
<dbReference type="GO" id="GO:0043424">
    <property type="term" value="F:protein histidine kinase binding"/>
    <property type="evidence" value="ECO:0007669"/>
    <property type="project" value="InterPro"/>
</dbReference>